<keyword evidence="7 9" id="KW-0472">Membrane</keyword>
<dbReference type="SMART" id="SM00304">
    <property type="entry name" value="HAMP"/>
    <property type="match status" value="1"/>
</dbReference>
<keyword evidence="9" id="KW-0812">Transmembrane</keyword>
<evidence type="ECO:0000256" key="2">
    <source>
        <dbReference type="ARBA" id="ARBA00004370"/>
    </source>
</evidence>
<accession>A0ABP8HB47</accession>
<dbReference type="SUPFAM" id="SSF55785">
    <property type="entry name" value="PYP-like sensor domain (PAS domain)"/>
    <property type="match status" value="1"/>
</dbReference>
<dbReference type="InterPro" id="IPR013656">
    <property type="entry name" value="PAS_4"/>
</dbReference>
<dbReference type="InterPro" id="IPR004358">
    <property type="entry name" value="Sig_transdc_His_kin-like_C"/>
</dbReference>
<keyword evidence="14" id="KW-1185">Reference proteome</keyword>
<dbReference type="Proteomes" id="UP001501725">
    <property type="component" value="Unassembled WGS sequence"/>
</dbReference>
<comment type="caution">
    <text evidence="13">The sequence shown here is derived from an EMBL/GenBank/DDBJ whole genome shotgun (WGS) entry which is preliminary data.</text>
</comment>
<dbReference type="InterPro" id="IPR003661">
    <property type="entry name" value="HisK_dim/P_dom"/>
</dbReference>
<dbReference type="PANTHER" id="PTHR42878">
    <property type="entry name" value="TWO-COMPONENT HISTIDINE KINASE"/>
    <property type="match status" value="1"/>
</dbReference>
<dbReference type="RefSeq" id="WP_345256815.1">
    <property type="nucleotide sequence ID" value="NZ_BAABGY010000009.1"/>
</dbReference>
<feature type="transmembrane region" description="Helical" evidence="9">
    <location>
        <begin position="15"/>
        <end position="37"/>
    </location>
</feature>
<comment type="subcellular location">
    <subcellularLocation>
        <location evidence="2">Membrane</location>
    </subcellularLocation>
</comment>
<dbReference type="CDD" id="cd00130">
    <property type="entry name" value="PAS"/>
    <property type="match status" value="1"/>
</dbReference>
<dbReference type="SMART" id="SM00091">
    <property type="entry name" value="PAS"/>
    <property type="match status" value="1"/>
</dbReference>
<proteinExistence type="predicted"/>
<sequence length="648" mass="71199">MPERFTPIQHKLRRVILLTCGLVLLLTCTVLSVYEFLTYRSLAQRELGALGRLLSVNSTAALAARDQQAAQAVLRSLHSQRNLVEARLYDAKGRLFAHYPADHAVDIRFIANPPAEQYRSGPLSVEGYLPVAGGGQRNGTLYLRTHLQPVYERLARYLLVTLLVSAVAVRLAVLYSRRLQRSVSVPILQLAGTARAVSERRDYSVRATAHSGDEIGLLTDAFNGMLAQIERQNEEIRSLNRNLEQKVTERTAQLEAANATLRAQKELTENIIDSSVDLIAVLDSEGRYVSVNRQCELVFGKGRDALIGRRLDELFPGMKGDRVLALLDAALQGRLLREESHRSALSGHYYEHFYIPLHNDAGAVDRVLLVSHDITGIMESNARLTALNRALGQSNRELEQFAYIASHDLQEPLRKLVTFADLSKRHLHEPPLLEGYLQKIIASAGRMSALIRDVLQYSQVSGSGAECCAVDLNEVLAHIREDLELLLQEKGALLTAMPLPVVIGNRLQLGQLFSNLISNALKFSEEAPRVSIAAITHGADAVPAGGLEAGTRYVELVFTDNGIGFEPSFADKIFSLFQRLPHGADYPGTGVGLALCKKIVDYHHGAITVESTPGRGTRFHVFLPLPSLGPVPSLQAPVITLQAADGRL</sequence>
<dbReference type="Pfam" id="PF00672">
    <property type="entry name" value="HAMP"/>
    <property type="match status" value="1"/>
</dbReference>
<dbReference type="PROSITE" id="PS50112">
    <property type="entry name" value="PAS"/>
    <property type="match status" value="1"/>
</dbReference>
<evidence type="ECO:0000259" key="12">
    <source>
        <dbReference type="PROSITE" id="PS50885"/>
    </source>
</evidence>
<dbReference type="InterPro" id="IPR035965">
    <property type="entry name" value="PAS-like_dom_sf"/>
</dbReference>
<dbReference type="Gene3D" id="3.30.450.20">
    <property type="entry name" value="PAS domain"/>
    <property type="match status" value="1"/>
</dbReference>
<dbReference type="NCBIfam" id="TIGR00229">
    <property type="entry name" value="sensory_box"/>
    <property type="match status" value="1"/>
</dbReference>
<dbReference type="Gene3D" id="1.10.287.130">
    <property type="match status" value="1"/>
</dbReference>
<dbReference type="SUPFAM" id="SSF55874">
    <property type="entry name" value="ATPase domain of HSP90 chaperone/DNA topoisomerase II/histidine kinase"/>
    <property type="match status" value="1"/>
</dbReference>
<protein>
    <recommendedName>
        <fullName evidence="3">histidine kinase</fullName>
        <ecNumber evidence="3">2.7.13.3</ecNumber>
    </recommendedName>
</protein>
<organism evidence="13 14">
    <name type="scientific">Flaviaesturariibacter amylovorans</name>
    <dbReference type="NCBI Taxonomy" id="1084520"/>
    <lineage>
        <taxon>Bacteria</taxon>
        <taxon>Pseudomonadati</taxon>
        <taxon>Bacteroidota</taxon>
        <taxon>Chitinophagia</taxon>
        <taxon>Chitinophagales</taxon>
        <taxon>Chitinophagaceae</taxon>
        <taxon>Flaviaestuariibacter</taxon>
    </lineage>
</organism>
<dbReference type="InterPro" id="IPR003594">
    <property type="entry name" value="HATPase_dom"/>
</dbReference>
<keyword evidence="9" id="KW-1133">Transmembrane helix</keyword>
<evidence type="ECO:0000313" key="13">
    <source>
        <dbReference type="EMBL" id="GAA4336907.1"/>
    </source>
</evidence>
<comment type="catalytic activity">
    <reaction evidence="1">
        <text>ATP + protein L-histidine = ADP + protein N-phospho-L-histidine.</text>
        <dbReference type="EC" id="2.7.13.3"/>
    </reaction>
</comment>
<dbReference type="Gene3D" id="6.10.340.10">
    <property type="match status" value="1"/>
</dbReference>
<dbReference type="PROSITE" id="PS50885">
    <property type="entry name" value="HAMP"/>
    <property type="match status" value="1"/>
</dbReference>
<keyword evidence="4" id="KW-0597">Phosphoprotein</keyword>
<keyword evidence="8" id="KW-0175">Coiled coil</keyword>
<dbReference type="SUPFAM" id="SSF158472">
    <property type="entry name" value="HAMP domain-like"/>
    <property type="match status" value="1"/>
</dbReference>
<evidence type="ECO:0000256" key="1">
    <source>
        <dbReference type="ARBA" id="ARBA00000085"/>
    </source>
</evidence>
<dbReference type="SMART" id="SM00387">
    <property type="entry name" value="HATPase_c"/>
    <property type="match status" value="1"/>
</dbReference>
<dbReference type="PRINTS" id="PR00344">
    <property type="entry name" value="BCTRLSENSOR"/>
</dbReference>
<feature type="coiled-coil region" evidence="8">
    <location>
        <begin position="222"/>
        <end position="260"/>
    </location>
</feature>
<evidence type="ECO:0000256" key="3">
    <source>
        <dbReference type="ARBA" id="ARBA00012438"/>
    </source>
</evidence>
<dbReference type="Pfam" id="PF02518">
    <property type="entry name" value="HATPase_c"/>
    <property type="match status" value="1"/>
</dbReference>
<name>A0ABP8HB47_9BACT</name>
<evidence type="ECO:0000259" key="10">
    <source>
        <dbReference type="PROSITE" id="PS50109"/>
    </source>
</evidence>
<feature type="domain" description="PAS" evidence="11">
    <location>
        <begin position="264"/>
        <end position="334"/>
    </location>
</feature>
<dbReference type="EMBL" id="BAABGY010000009">
    <property type="protein sequence ID" value="GAA4336907.1"/>
    <property type="molecule type" value="Genomic_DNA"/>
</dbReference>
<evidence type="ECO:0000313" key="14">
    <source>
        <dbReference type="Proteomes" id="UP001501725"/>
    </source>
</evidence>
<evidence type="ECO:0000256" key="7">
    <source>
        <dbReference type="ARBA" id="ARBA00023136"/>
    </source>
</evidence>
<dbReference type="CDD" id="cd06225">
    <property type="entry name" value="HAMP"/>
    <property type="match status" value="1"/>
</dbReference>
<dbReference type="EC" id="2.7.13.3" evidence="3"/>
<keyword evidence="5" id="KW-0808">Transferase</keyword>
<evidence type="ECO:0000256" key="5">
    <source>
        <dbReference type="ARBA" id="ARBA00022679"/>
    </source>
</evidence>
<dbReference type="InterPro" id="IPR036097">
    <property type="entry name" value="HisK_dim/P_sf"/>
</dbReference>
<dbReference type="Pfam" id="PF08448">
    <property type="entry name" value="PAS_4"/>
    <property type="match status" value="1"/>
</dbReference>
<dbReference type="Gene3D" id="3.30.565.10">
    <property type="entry name" value="Histidine kinase-like ATPase, C-terminal domain"/>
    <property type="match status" value="1"/>
</dbReference>
<dbReference type="Pfam" id="PF00512">
    <property type="entry name" value="HisKA"/>
    <property type="match status" value="1"/>
</dbReference>
<dbReference type="Pfam" id="PF17152">
    <property type="entry name" value="CHASE8"/>
    <property type="match status" value="1"/>
</dbReference>
<evidence type="ECO:0000259" key="11">
    <source>
        <dbReference type="PROSITE" id="PS50112"/>
    </source>
</evidence>
<dbReference type="InterPro" id="IPR050351">
    <property type="entry name" value="BphY/WalK/GraS-like"/>
</dbReference>
<dbReference type="InterPro" id="IPR036890">
    <property type="entry name" value="HATPase_C_sf"/>
</dbReference>
<gene>
    <name evidence="13" type="ORF">GCM10023184_32460</name>
</gene>
<feature type="domain" description="HAMP" evidence="12">
    <location>
        <begin position="181"/>
        <end position="234"/>
    </location>
</feature>
<reference evidence="14" key="1">
    <citation type="journal article" date="2019" name="Int. J. Syst. Evol. Microbiol.">
        <title>The Global Catalogue of Microorganisms (GCM) 10K type strain sequencing project: providing services to taxonomists for standard genome sequencing and annotation.</title>
        <authorList>
            <consortium name="The Broad Institute Genomics Platform"/>
            <consortium name="The Broad Institute Genome Sequencing Center for Infectious Disease"/>
            <person name="Wu L."/>
            <person name="Ma J."/>
        </authorList>
    </citation>
    <scope>NUCLEOTIDE SEQUENCE [LARGE SCALE GENOMIC DNA]</scope>
    <source>
        <strain evidence="14">JCM 17919</strain>
    </source>
</reference>
<dbReference type="SUPFAM" id="SSF47384">
    <property type="entry name" value="Homodimeric domain of signal transducing histidine kinase"/>
    <property type="match status" value="1"/>
</dbReference>
<dbReference type="InterPro" id="IPR005467">
    <property type="entry name" value="His_kinase_dom"/>
</dbReference>
<dbReference type="SMART" id="SM00388">
    <property type="entry name" value="HisKA"/>
    <property type="match status" value="1"/>
</dbReference>
<dbReference type="CDD" id="cd00082">
    <property type="entry name" value="HisKA"/>
    <property type="match status" value="1"/>
</dbReference>
<dbReference type="InterPro" id="IPR033417">
    <property type="entry name" value="CHASE8"/>
</dbReference>
<feature type="domain" description="Histidine kinase" evidence="10">
    <location>
        <begin position="404"/>
        <end position="627"/>
    </location>
</feature>
<dbReference type="InterPro" id="IPR003660">
    <property type="entry name" value="HAMP_dom"/>
</dbReference>
<dbReference type="InterPro" id="IPR000014">
    <property type="entry name" value="PAS"/>
</dbReference>
<evidence type="ECO:0000256" key="8">
    <source>
        <dbReference type="SAM" id="Coils"/>
    </source>
</evidence>
<dbReference type="PANTHER" id="PTHR42878:SF15">
    <property type="entry name" value="BACTERIOPHYTOCHROME"/>
    <property type="match status" value="1"/>
</dbReference>
<dbReference type="PROSITE" id="PS50109">
    <property type="entry name" value="HIS_KIN"/>
    <property type="match status" value="1"/>
</dbReference>
<evidence type="ECO:0000256" key="6">
    <source>
        <dbReference type="ARBA" id="ARBA00022777"/>
    </source>
</evidence>
<keyword evidence="6" id="KW-0418">Kinase</keyword>
<evidence type="ECO:0000256" key="4">
    <source>
        <dbReference type="ARBA" id="ARBA00022553"/>
    </source>
</evidence>
<feature type="transmembrane region" description="Helical" evidence="9">
    <location>
        <begin position="154"/>
        <end position="175"/>
    </location>
</feature>
<evidence type="ECO:0000256" key="9">
    <source>
        <dbReference type="SAM" id="Phobius"/>
    </source>
</evidence>